<proteinExistence type="predicted"/>
<evidence type="ECO:0000256" key="1">
    <source>
        <dbReference type="SAM" id="MobiDB-lite"/>
    </source>
</evidence>
<keyword evidence="4" id="KW-1185">Reference proteome</keyword>
<feature type="transmembrane region" description="Helical" evidence="2">
    <location>
        <begin position="265"/>
        <end position="283"/>
    </location>
</feature>
<feature type="region of interest" description="Disordered" evidence="1">
    <location>
        <begin position="1"/>
        <end position="91"/>
    </location>
</feature>
<keyword evidence="2" id="KW-1133">Transmembrane helix</keyword>
<reference evidence="3" key="1">
    <citation type="submission" date="2020-06" db="EMBL/GenBank/DDBJ databases">
        <authorList>
            <consortium name="Plant Systems Biology data submission"/>
        </authorList>
    </citation>
    <scope>NUCLEOTIDE SEQUENCE</scope>
    <source>
        <strain evidence="3">D6</strain>
    </source>
</reference>
<feature type="compositionally biased region" description="Basic and acidic residues" evidence="1">
    <location>
        <begin position="73"/>
        <end position="82"/>
    </location>
</feature>
<evidence type="ECO:0000256" key="2">
    <source>
        <dbReference type="SAM" id="Phobius"/>
    </source>
</evidence>
<keyword evidence="2" id="KW-0812">Transmembrane</keyword>
<protein>
    <submittedName>
        <fullName evidence="3">Uncharacterized protein</fullName>
    </submittedName>
</protein>
<comment type="caution">
    <text evidence="3">The sequence shown here is derived from an EMBL/GenBank/DDBJ whole genome shotgun (WGS) entry which is preliminary data.</text>
</comment>
<evidence type="ECO:0000313" key="4">
    <source>
        <dbReference type="Proteomes" id="UP001153069"/>
    </source>
</evidence>
<feature type="compositionally biased region" description="Acidic residues" evidence="1">
    <location>
        <begin position="1"/>
        <end position="12"/>
    </location>
</feature>
<name>A0A9N8E284_9STRA</name>
<dbReference type="AlphaFoldDB" id="A0A9N8E284"/>
<dbReference type="EMBL" id="CAICTM010000482">
    <property type="protein sequence ID" value="CAB9511409.1"/>
    <property type="molecule type" value="Genomic_DNA"/>
</dbReference>
<gene>
    <name evidence="3" type="ORF">SEMRO_483_G152090.1</name>
</gene>
<accession>A0A9N8E284</accession>
<evidence type="ECO:0000313" key="3">
    <source>
        <dbReference type="EMBL" id="CAB9511409.1"/>
    </source>
</evidence>
<sequence>MASESTYDEQLGEEATPPPIPSVSENAEGREEEERSAEAERREGVEGEDDRSSPEPSRSNKRDREEDEDGRDEDGRDDKYEDSRDEEESGRRVRRRLTERLYLYVPSGGEWNQNIIEYSTPVVLPHLFRWLGFNSHAETWCWAIVVLHTMQTAVSDFGPHNKSIRWKAWISPLNHLLIDTAYMQAMVTAMCLKPTWFVDQATNKPLRHVQWISCFMVFNLMVHTCSSLKMEYTRQKVKQVSVDPVTVSTYTLASILLLHPSNLSMWMGLFLFNCTPFYIVWAFQQLEHTKTV</sequence>
<keyword evidence="2" id="KW-0472">Membrane</keyword>
<organism evidence="3 4">
    <name type="scientific">Seminavis robusta</name>
    <dbReference type="NCBI Taxonomy" id="568900"/>
    <lineage>
        <taxon>Eukaryota</taxon>
        <taxon>Sar</taxon>
        <taxon>Stramenopiles</taxon>
        <taxon>Ochrophyta</taxon>
        <taxon>Bacillariophyta</taxon>
        <taxon>Bacillariophyceae</taxon>
        <taxon>Bacillariophycidae</taxon>
        <taxon>Naviculales</taxon>
        <taxon>Naviculaceae</taxon>
        <taxon>Seminavis</taxon>
    </lineage>
</organism>
<dbReference type="Proteomes" id="UP001153069">
    <property type="component" value="Unassembled WGS sequence"/>
</dbReference>
<feature type="compositionally biased region" description="Basic and acidic residues" evidence="1">
    <location>
        <begin position="27"/>
        <end position="64"/>
    </location>
</feature>